<comment type="caution">
    <text evidence="1">The sequence shown here is derived from an EMBL/GenBank/DDBJ whole genome shotgun (WGS) entry which is preliminary data.</text>
</comment>
<name>A0AAI9CXU7_9VIBR</name>
<sequence length="231" mass="26662">MDIYNNSAVNVIVWSESYKNKPKDSIVNLEKTILWDRHVGKSEDKSLFILNVDDTIIPKDFEICLIHNLRSIGPLNAKEFIVNRLLDCYKVQDVKFGNFKHPDNVVGQRGKMLPFRFRLSCNYRQDGLNRWNTLGDLLIVPLDNNVPSKLKTFLIPSAATPPFLSHSTLVKTNGRVLSIKQRASEAFAKVNMKLDLIGVLFYIENNGMEYPHAYCSEYDKYLIENWQKYSV</sequence>
<organism evidence="1 2">
    <name type="scientific">Vibrio navarrensis</name>
    <dbReference type="NCBI Taxonomy" id="29495"/>
    <lineage>
        <taxon>Bacteria</taxon>
        <taxon>Pseudomonadati</taxon>
        <taxon>Pseudomonadota</taxon>
        <taxon>Gammaproteobacteria</taxon>
        <taxon>Vibrionales</taxon>
        <taxon>Vibrionaceae</taxon>
        <taxon>Vibrio</taxon>
    </lineage>
</organism>
<dbReference type="AlphaFoldDB" id="A0AAI9CXU7"/>
<gene>
    <name evidence="1" type="ORF">RZY48_004161</name>
</gene>
<evidence type="ECO:0000313" key="2">
    <source>
        <dbReference type="Proteomes" id="UP001253463"/>
    </source>
</evidence>
<proteinExistence type="predicted"/>
<protein>
    <submittedName>
        <fullName evidence="1">Uncharacterized protein</fullName>
    </submittedName>
</protein>
<accession>A0AAI9CXU7</accession>
<reference evidence="1" key="1">
    <citation type="submission" date="2023-10" db="EMBL/GenBank/DDBJ databases">
        <authorList>
            <consortium name="PulseNet: The National Subtyping Network for Foodborne Disease Surveillance"/>
        </authorList>
    </citation>
    <scope>NUCLEOTIDE SEQUENCE</scope>
    <source>
        <strain evidence="1">PNUSAV004886</strain>
    </source>
</reference>
<dbReference type="EMBL" id="ABNSCA010000038">
    <property type="protein sequence ID" value="ELN6934645.1"/>
    <property type="molecule type" value="Genomic_DNA"/>
</dbReference>
<evidence type="ECO:0000313" key="1">
    <source>
        <dbReference type="EMBL" id="ELN6934645.1"/>
    </source>
</evidence>
<dbReference type="Proteomes" id="UP001253463">
    <property type="component" value="Unassembled WGS sequence"/>
</dbReference>